<dbReference type="EMBL" id="FRFE01000031">
    <property type="protein sequence ID" value="SHO52060.1"/>
    <property type="molecule type" value="Genomic_DNA"/>
</dbReference>
<dbReference type="RefSeq" id="WP_073615762.1">
    <property type="nucleotide sequence ID" value="NZ_FRFE01000031.1"/>
</dbReference>
<protein>
    <submittedName>
        <fullName evidence="2">Conjugal transfer pilus assembly protein TraV</fullName>
    </submittedName>
</protein>
<dbReference type="AlphaFoldDB" id="A0A1M7YHF6"/>
<reference evidence="2 3" key="1">
    <citation type="submission" date="2016-12" db="EMBL/GenBank/DDBJ databases">
        <authorList>
            <person name="Song W.-J."/>
            <person name="Kurnit D.M."/>
        </authorList>
    </citation>
    <scope>NUCLEOTIDE SEQUENCE [LARGE SCALE GENOMIC DNA]</scope>
    <source>
        <strain evidence="2 3">DSM 18488</strain>
    </source>
</reference>
<keyword evidence="1" id="KW-0732">Signal</keyword>
<sequence length="135" mass="15292">MERFKRLVGVLLLTGLSACAPLEQVVNPYEEDFKCKAGEDTGKCVDTSTAYKAARFPGIEPGMTSEGLNEHDQRYQMVAGLLEEPRKPLLQPPKILRVLLLPYEGEGQELFMTRYAYVKVEDSNWILSEIHETSR</sequence>
<dbReference type="PROSITE" id="PS51257">
    <property type="entry name" value="PROKAR_LIPOPROTEIN"/>
    <property type="match status" value="1"/>
</dbReference>
<proteinExistence type="predicted"/>
<dbReference type="STRING" id="1121416.SAMN02745220_04349"/>
<dbReference type="Proteomes" id="UP000184603">
    <property type="component" value="Unassembled WGS sequence"/>
</dbReference>
<evidence type="ECO:0000256" key="1">
    <source>
        <dbReference type="SAM" id="SignalP"/>
    </source>
</evidence>
<evidence type="ECO:0000313" key="2">
    <source>
        <dbReference type="EMBL" id="SHO52060.1"/>
    </source>
</evidence>
<accession>A0A1M7YHF6</accession>
<keyword evidence="3" id="KW-1185">Reference proteome</keyword>
<name>A0A1M7YHF6_9BACT</name>
<gene>
    <name evidence="2" type="ORF">SAMN02745220_04349</name>
</gene>
<feature type="chain" id="PRO_5012048589" evidence="1">
    <location>
        <begin position="21"/>
        <end position="135"/>
    </location>
</feature>
<organism evidence="2 3">
    <name type="scientific">Desulfopila aestuarii DSM 18488</name>
    <dbReference type="NCBI Taxonomy" id="1121416"/>
    <lineage>
        <taxon>Bacteria</taxon>
        <taxon>Pseudomonadati</taxon>
        <taxon>Thermodesulfobacteriota</taxon>
        <taxon>Desulfobulbia</taxon>
        <taxon>Desulfobulbales</taxon>
        <taxon>Desulfocapsaceae</taxon>
        <taxon>Desulfopila</taxon>
    </lineage>
</organism>
<dbReference type="OrthoDB" id="7448867at2"/>
<dbReference type="InterPro" id="IPR014118">
    <property type="entry name" value="T4SS_TraV"/>
</dbReference>
<feature type="signal peptide" evidence="1">
    <location>
        <begin position="1"/>
        <end position="20"/>
    </location>
</feature>
<dbReference type="Pfam" id="PF09676">
    <property type="entry name" value="TraV"/>
    <property type="match status" value="1"/>
</dbReference>
<evidence type="ECO:0000313" key="3">
    <source>
        <dbReference type="Proteomes" id="UP000184603"/>
    </source>
</evidence>